<proteinExistence type="predicted"/>
<sequence>MCESLLLSIFLKREGNKEGIYRCGACRNNHAGNRGGAGRGMRSGNHGLLRRLPQRFRFVTYYPSVSSGGGINASSTGNMKPLICLCVGLTALLIAAGAASSVAVQAISRLRSPVDSIVLDTAPAARVGHINFGSFLTAASSGELGLFALSKTTVDSVATQTTDG</sequence>
<organism evidence="1 2">
    <name type="scientific">Platanthera guangdongensis</name>
    <dbReference type="NCBI Taxonomy" id="2320717"/>
    <lineage>
        <taxon>Eukaryota</taxon>
        <taxon>Viridiplantae</taxon>
        <taxon>Streptophyta</taxon>
        <taxon>Embryophyta</taxon>
        <taxon>Tracheophyta</taxon>
        <taxon>Spermatophyta</taxon>
        <taxon>Magnoliopsida</taxon>
        <taxon>Liliopsida</taxon>
        <taxon>Asparagales</taxon>
        <taxon>Orchidaceae</taxon>
        <taxon>Orchidoideae</taxon>
        <taxon>Orchideae</taxon>
        <taxon>Orchidinae</taxon>
        <taxon>Platanthera</taxon>
    </lineage>
</organism>
<comment type="caution">
    <text evidence="1">The sequence shown here is derived from an EMBL/GenBank/DDBJ whole genome shotgun (WGS) entry which is preliminary data.</text>
</comment>
<keyword evidence="2" id="KW-1185">Reference proteome</keyword>
<accession>A0ABR2MH30</accession>
<protein>
    <submittedName>
        <fullName evidence="1">Uncharacterized protein</fullName>
    </submittedName>
</protein>
<reference evidence="1 2" key="1">
    <citation type="journal article" date="2022" name="Nat. Plants">
        <title>Genomes of leafy and leafless Platanthera orchids illuminate the evolution of mycoheterotrophy.</title>
        <authorList>
            <person name="Li M.H."/>
            <person name="Liu K.W."/>
            <person name="Li Z."/>
            <person name="Lu H.C."/>
            <person name="Ye Q.L."/>
            <person name="Zhang D."/>
            <person name="Wang J.Y."/>
            <person name="Li Y.F."/>
            <person name="Zhong Z.M."/>
            <person name="Liu X."/>
            <person name="Yu X."/>
            <person name="Liu D.K."/>
            <person name="Tu X.D."/>
            <person name="Liu B."/>
            <person name="Hao Y."/>
            <person name="Liao X.Y."/>
            <person name="Jiang Y.T."/>
            <person name="Sun W.H."/>
            <person name="Chen J."/>
            <person name="Chen Y.Q."/>
            <person name="Ai Y."/>
            <person name="Zhai J.W."/>
            <person name="Wu S.S."/>
            <person name="Zhou Z."/>
            <person name="Hsiao Y.Y."/>
            <person name="Wu W.L."/>
            <person name="Chen Y.Y."/>
            <person name="Lin Y.F."/>
            <person name="Hsu J.L."/>
            <person name="Li C.Y."/>
            <person name="Wang Z.W."/>
            <person name="Zhao X."/>
            <person name="Zhong W.Y."/>
            <person name="Ma X.K."/>
            <person name="Ma L."/>
            <person name="Huang J."/>
            <person name="Chen G.Z."/>
            <person name="Huang M.Z."/>
            <person name="Huang L."/>
            <person name="Peng D.H."/>
            <person name="Luo Y.B."/>
            <person name="Zou S.Q."/>
            <person name="Chen S.P."/>
            <person name="Lan S."/>
            <person name="Tsai W.C."/>
            <person name="Van de Peer Y."/>
            <person name="Liu Z.J."/>
        </authorList>
    </citation>
    <scope>NUCLEOTIDE SEQUENCE [LARGE SCALE GENOMIC DNA]</scope>
    <source>
        <tissue evidence="1">Flower</tissue>
    </source>
</reference>
<evidence type="ECO:0000313" key="2">
    <source>
        <dbReference type="Proteomes" id="UP001412067"/>
    </source>
</evidence>
<dbReference type="EMBL" id="JBBWWR010000007">
    <property type="protein sequence ID" value="KAK8963311.1"/>
    <property type="molecule type" value="Genomic_DNA"/>
</dbReference>
<gene>
    <name evidence="1" type="ORF">KSP40_PGU010161</name>
</gene>
<name>A0ABR2MH30_9ASPA</name>
<evidence type="ECO:0000313" key="1">
    <source>
        <dbReference type="EMBL" id="KAK8963311.1"/>
    </source>
</evidence>
<dbReference type="Proteomes" id="UP001412067">
    <property type="component" value="Unassembled WGS sequence"/>
</dbReference>